<reference evidence="3" key="1">
    <citation type="submission" date="2025-08" db="UniProtKB">
        <authorList>
            <consortium name="RefSeq"/>
        </authorList>
    </citation>
    <scope>IDENTIFICATION</scope>
    <source>
        <tissue evidence="3">Gonad</tissue>
    </source>
</reference>
<feature type="compositionally biased region" description="Pro residues" evidence="1">
    <location>
        <begin position="113"/>
        <end position="125"/>
    </location>
</feature>
<dbReference type="GeneID" id="109488273"/>
<protein>
    <submittedName>
        <fullName evidence="3">Uncharacterized protein C14orf93-like</fullName>
    </submittedName>
</protein>
<feature type="compositionally biased region" description="Basic and acidic residues" evidence="1">
    <location>
        <begin position="64"/>
        <end position="82"/>
    </location>
</feature>
<dbReference type="KEGG" id="bbel:109488273"/>
<evidence type="ECO:0000313" key="2">
    <source>
        <dbReference type="Proteomes" id="UP000515135"/>
    </source>
</evidence>
<dbReference type="InterPro" id="IPR028101">
    <property type="entry name" value="DUF4616"/>
</dbReference>
<proteinExistence type="predicted"/>
<evidence type="ECO:0000256" key="1">
    <source>
        <dbReference type="SAM" id="MobiDB-lite"/>
    </source>
</evidence>
<dbReference type="PANTHER" id="PTHR14375">
    <property type="entry name" value="SIMILAR TO RIKEN CDNA 4931414P19"/>
    <property type="match status" value="1"/>
</dbReference>
<keyword evidence="2" id="KW-1185">Reference proteome</keyword>
<dbReference type="Pfam" id="PF15394">
    <property type="entry name" value="DUF4616"/>
    <property type="match status" value="1"/>
</dbReference>
<sequence length="134" mass="14568">MDARGTALQTEDERRLWTGVTVDLMSDEEDAVSNGIAVWLMKPPAFRSTQLSQLCGVLQTRLDTGGKHSDGRKPRIREEAAVSDRQPPESYDPDLAPLHFRPGHLPARHAAPASPPLRTPSPTPHPTGHQPGGV</sequence>
<gene>
    <name evidence="3" type="primary">LOC109488273</name>
</gene>
<accession>A0A6P5APH1</accession>
<dbReference type="AlphaFoldDB" id="A0A6P5APH1"/>
<organism evidence="2 3">
    <name type="scientific">Branchiostoma belcheri</name>
    <name type="common">Amphioxus</name>
    <dbReference type="NCBI Taxonomy" id="7741"/>
    <lineage>
        <taxon>Eukaryota</taxon>
        <taxon>Metazoa</taxon>
        <taxon>Chordata</taxon>
        <taxon>Cephalochordata</taxon>
        <taxon>Leptocardii</taxon>
        <taxon>Amphioxiformes</taxon>
        <taxon>Branchiostomatidae</taxon>
        <taxon>Branchiostoma</taxon>
    </lineage>
</organism>
<dbReference type="OrthoDB" id="5989533at2759"/>
<dbReference type="RefSeq" id="XP_019648024.1">
    <property type="nucleotide sequence ID" value="XM_019792465.1"/>
</dbReference>
<evidence type="ECO:0000313" key="3">
    <source>
        <dbReference type="RefSeq" id="XP_019648024.1"/>
    </source>
</evidence>
<feature type="region of interest" description="Disordered" evidence="1">
    <location>
        <begin position="62"/>
        <end position="134"/>
    </location>
</feature>
<dbReference type="Proteomes" id="UP000515135">
    <property type="component" value="Unplaced"/>
</dbReference>
<name>A0A6P5APH1_BRABE</name>
<dbReference type="PANTHER" id="PTHR14375:SF2">
    <property type="entry name" value="SIMILAR TO RIKEN CDNA 4931414P19"/>
    <property type="match status" value="1"/>
</dbReference>